<keyword evidence="3" id="KW-1185">Reference proteome</keyword>
<dbReference type="RefSeq" id="WP_187079984.1">
    <property type="nucleotide sequence ID" value="NZ_JACORU010000001.1"/>
</dbReference>
<feature type="chain" id="PRO_5037227721" evidence="1">
    <location>
        <begin position="21"/>
        <end position="152"/>
    </location>
</feature>
<dbReference type="InterPro" id="IPR007410">
    <property type="entry name" value="LpqE-like"/>
</dbReference>
<dbReference type="Proteomes" id="UP000596827">
    <property type="component" value="Unassembled WGS sequence"/>
</dbReference>
<proteinExistence type="predicted"/>
<dbReference type="AlphaFoldDB" id="A0A923M688"/>
<dbReference type="EMBL" id="JACORU010000001">
    <property type="protein sequence ID" value="MBC5763541.1"/>
    <property type="molecule type" value="Genomic_DNA"/>
</dbReference>
<organism evidence="2 3">
    <name type="scientific">Ramlibacter albus</name>
    <dbReference type="NCBI Taxonomy" id="2079448"/>
    <lineage>
        <taxon>Bacteria</taxon>
        <taxon>Pseudomonadati</taxon>
        <taxon>Pseudomonadota</taxon>
        <taxon>Betaproteobacteria</taxon>
        <taxon>Burkholderiales</taxon>
        <taxon>Comamonadaceae</taxon>
        <taxon>Ramlibacter</taxon>
    </lineage>
</organism>
<dbReference type="Gene3D" id="2.60.40.1890">
    <property type="entry name" value="PCu(A)C copper chaperone"/>
    <property type="match status" value="1"/>
</dbReference>
<accession>A0A923M688</accession>
<dbReference type="Pfam" id="PF04314">
    <property type="entry name" value="PCuAC"/>
    <property type="match status" value="1"/>
</dbReference>
<gene>
    <name evidence="2" type="ORF">H8R02_03720</name>
</gene>
<feature type="signal peptide" evidence="1">
    <location>
        <begin position="1"/>
        <end position="20"/>
    </location>
</feature>
<name>A0A923M688_9BURK</name>
<dbReference type="InterPro" id="IPR036182">
    <property type="entry name" value="PCuAC_sf"/>
</dbReference>
<keyword evidence="1" id="KW-0732">Signal</keyword>
<comment type="caution">
    <text evidence="2">The sequence shown here is derived from an EMBL/GenBank/DDBJ whole genome shotgun (WGS) entry which is preliminary data.</text>
</comment>
<dbReference type="InterPro" id="IPR058248">
    <property type="entry name" value="Lxx211020-like"/>
</dbReference>
<dbReference type="PANTHER" id="PTHR36302">
    <property type="entry name" value="BLR7088 PROTEIN"/>
    <property type="match status" value="1"/>
</dbReference>
<sequence length="152" mass="16064">MTRKLLAAAALLAAAVSAFAQPAPVKAEGAWMRPAVQGQGATGAYVVLTASEPLTLVGASSPIAEIAEIHEMKMEGDVMRMRAAPEVKLEPGRKVELKPGGLHVMLMALKMQVKAGTQVPLTLQFRNAKGQTSKLELQVPVQVQGGNNPHKH</sequence>
<evidence type="ECO:0000313" key="3">
    <source>
        <dbReference type="Proteomes" id="UP000596827"/>
    </source>
</evidence>
<evidence type="ECO:0000313" key="2">
    <source>
        <dbReference type="EMBL" id="MBC5763541.1"/>
    </source>
</evidence>
<dbReference type="PANTHER" id="PTHR36302:SF1">
    <property type="entry name" value="COPPER CHAPERONE PCU(A)C"/>
    <property type="match status" value="1"/>
</dbReference>
<protein>
    <submittedName>
        <fullName evidence="2">Copper chaperone PCu(A)C</fullName>
    </submittedName>
</protein>
<dbReference type="SUPFAM" id="SSF110087">
    <property type="entry name" value="DR1885-like metal-binding protein"/>
    <property type="match status" value="1"/>
</dbReference>
<reference evidence="2" key="1">
    <citation type="submission" date="2020-08" db="EMBL/GenBank/DDBJ databases">
        <title>Ramlibacter sp. GTP1 16S ribosomal RNA gene genome sequencing and assembly.</title>
        <authorList>
            <person name="Kang M."/>
        </authorList>
    </citation>
    <scope>NUCLEOTIDE SEQUENCE</scope>
    <source>
        <strain evidence="2">GTP1</strain>
    </source>
</reference>
<evidence type="ECO:0000256" key="1">
    <source>
        <dbReference type="SAM" id="SignalP"/>
    </source>
</evidence>